<accession>A0AAX4P683</accession>
<dbReference type="EMBL" id="CP151504">
    <property type="protein sequence ID" value="WZN61521.1"/>
    <property type="molecule type" value="Genomic_DNA"/>
</dbReference>
<protein>
    <submittedName>
        <fullName evidence="3">Uncharacterized protein</fullName>
    </submittedName>
</protein>
<feature type="region of interest" description="Disordered" evidence="2">
    <location>
        <begin position="113"/>
        <end position="298"/>
    </location>
</feature>
<feature type="compositionally biased region" description="Pro residues" evidence="2">
    <location>
        <begin position="231"/>
        <end position="267"/>
    </location>
</feature>
<organism evidence="3 4">
    <name type="scientific">Chloropicon roscoffensis</name>
    <dbReference type="NCBI Taxonomy" id="1461544"/>
    <lineage>
        <taxon>Eukaryota</taxon>
        <taxon>Viridiplantae</taxon>
        <taxon>Chlorophyta</taxon>
        <taxon>Chloropicophyceae</taxon>
        <taxon>Chloropicales</taxon>
        <taxon>Chloropicaceae</taxon>
        <taxon>Chloropicon</taxon>
    </lineage>
</organism>
<feature type="compositionally biased region" description="Low complexity" evidence="2">
    <location>
        <begin position="131"/>
        <end position="143"/>
    </location>
</feature>
<dbReference type="Proteomes" id="UP001472866">
    <property type="component" value="Chromosome 04"/>
</dbReference>
<evidence type="ECO:0000313" key="4">
    <source>
        <dbReference type="Proteomes" id="UP001472866"/>
    </source>
</evidence>
<reference evidence="3 4" key="1">
    <citation type="submission" date="2024-03" db="EMBL/GenBank/DDBJ databases">
        <title>Complete genome sequence of the green alga Chloropicon roscoffensis RCC1871.</title>
        <authorList>
            <person name="Lemieux C."/>
            <person name="Pombert J.-F."/>
            <person name="Otis C."/>
            <person name="Turmel M."/>
        </authorList>
    </citation>
    <scope>NUCLEOTIDE SEQUENCE [LARGE SCALE GENOMIC DNA]</scope>
    <source>
        <strain evidence="3 4">RCC1871</strain>
    </source>
</reference>
<feature type="coiled-coil region" evidence="1">
    <location>
        <begin position="336"/>
        <end position="370"/>
    </location>
</feature>
<sequence>MMFQPSAQDVEDLFDCEFRDPSGTRCIGTVRLRIGLEGATIENQNGILGKFAFTRILSWSTTDDKCFTFTVKTVQKTKQDITVWGPPQLIQAISDSVDAKVARLMVLKKEGYDINDLRSPPNPAAGAPLMPAQQQIQPQPQSQGSRPFRKLSKLFSPKSRQQNMPPAQGGFFPPGMPQGMPLQGMPPQGMLGSPAPGPQGYHQMGGFTPQQQNQQQAGMYGAMQQQQQQQAPPPAAAVAPSPAPQPAPQPAPTPQPRPSPAPAPRLAPVPENVPRAAPIPAAAAPSPSPAGGYDFSPDAERADLQRTLSQTREYAHKMKEALMQRDTEVIEATKKAEEATTREEATSTKVRELEEQLRSQVGKYEELRRDVESIKRGGAAADSGAALGAVVPYGDDGSAGDLYQTYREEAEALRKANSMLREQNHHLRSEGAGGEAGGGRHGGRRLLHKKARMHGDPDEIRQLRARLSELEGENSRLHQKVGDQERLLQDYEATVAQTMPGNSGGMFLGGGYDVPYSKPADPMQQLKSLMGEAYLVKMALKKKANPGNEYVIESLDNWIMASHKLKKVCTF</sequence>
<feature type="compositionally biased region" description="Low complexity" evidence="2">
    <location>
        <begin position="209"/>
        <end position="230"/>
    </location>
</feature>
<keyword evidence="1" id="KW-0175">Coiled coil</keyword>
<feature type="compositionally biased region" description="Low complexity" evidence="2">
    <location>
        <begin position="268"/>
        <end position="285"/>
    </location>
</feature>
<dbReference type="AlphaFoldDB" id="A0AAX4P683"/>
<evidence type="ECO:0000313" key="3">
    <source>
        <dbReference type="EMBL" id="WZN61521.1"/>
    </source>
</evidence>
<name>A0AAX4P683_9CHLO</name>
<feature type="coiled-coil region" evidence="1">
    <location>
        <begin position="403"/>
        <end position="430"/>
    </location>
</feature>
<keyword evidence="4" id="KW-1185">Reference proteome</keyword>
<evidence type="ECO:0000256" key="2">
    <source>
        <dbReference type="SAM" id="MobiDB-lite"/>
    </source>
</evidence>
<feature type="coiled-coil region" evidence="1">
    <location>
        <begin position="460"/>
        <end position="487"/>
    </location>
</feature>
<proteinExistence type="predicted"/>
<gene>
    <name evidence="3" type="ORF">HKI87_04g30560</name>
</gene>
<evidence type="ECO:0000256" key="1">
    <source>
        <dbReference type="SAM" id="Coils"/>
    </source>
</evidence>
<feature type="compositionally biased region" description="Low complexity" evidence="2">
    <location>
        <begin position="164"/>
        <end position="192"/>
    </location>
</feature>